<name>A0A8B6FP83_MYTGA</name>
<keyword evidence="2" id="KW-1185">Reference proteome</keyword>
<dbReference type="Proteomes" id="UP000596742">
    <property type="component" value="Unassembled WGS sequence"/>
</dbReference>
<gene>
    <name evidence="1" type="ORF">MGAL_10B022409</name>
</gene>
<proteinExistence type="predicted"/>
<evidence type="ECO:0000313" key="2">
    <source>
        <dbReference type="Proteomes" id="UP000596742"/>
    </source>
</evidence>
<evidence type="ECO:0000313" key="1">
    <source>
        <dbReference type="EMBL" id="VDI52618.1"/>
    </source>
</evidence>
<dbReference type="AlphaFoldDB" id="A0A8B6FP83"/>
<protein>
    <submittedName>
        <fullName evidence="1">Uncharacterized protein</fullName>
    </submittedName>
</protein>
<dbReference type="EMBL" id="UYJE01007203">
    <property type="protein sequence ID" value="VDI52618.1"/>
    <property type="molecule type" value="Genomic_DNA"/>
</dbReference>
<comment type="caution">
    <text evidence="1">The sequence shown here is derived from an EMBL/GenBank/DDBJ whole genome shotgun (WGS) entry which is preliminary data.</text>
</comment>
<organism evidence="1 2">
    <name type="scientific">Mytilus galloprovincialis</name>
    <name type="common">Mediterranean mussel</name>
    <dbReference type="NCBI Taxonomy" id="29158"/>
    <lineage>
        <taxon>Eukaryota</taxon>
        <taxon>Metazoa</taxon>
        <taxon>Spiralia</taxon>
        <taxon>Lophotrochozoa</taxon>
        <taxon>Mollusca</taxon>
        <taxon>Bivalvia</taxon>
        <taxon>Autobranchia</taxon>
        <taxon>Pteriomorphia</taxon>
        <taxon>Mytilida</taxon>
        <taxon>Mytiloidea</taxon>
        <taxon>Mytilidae</taxon>
        <taxon>Mytilinae</taxon>
        <taxon>Mytilus</taxon>
    </lineage>
</organism>
<sequence length="71" mass="7759">MESCVEVLKTISEDIQSDEYMTSGLKPSNIGLRGQLQRPSQGNVLRVLNSVTSSRNINDCPTVGGIEQQHV</sequence>
<accession>A0A8B6FP83</accession>
<reference evidence="1" key="1">
    <citation type="submission" date="2018-11" db="EMBL/GenBank/DDBJ databases">
        <authorList>
            <person name="Alioto T."/>
            <person name="Alioto T."/>
        </authorList>
    </citation>
    <scope>NUCLEOTIDE SEQUENCE</scope>
</reference>
<dbReference type="OrthoDB" id="6154284at2759"/>